<feature type="region of interest" description="Disordered" evidence="1">
    <location>
        <begin position="208"/>
        <end position="292"/>
    </location>
</feature>
<feature type="transmembrane region" description="Helical" evidence="2">
    <location>
        <begin position="180"/>
        <end position="204"/>
    </location>
</feature>
<feature type="chain" id="PRO_5042983954" evidence="3">
    <location>
        <begin position="20"/>
        <end position="292"/>
    </location>
</feature>
<evidence type="ECO:0000256" key="1">
    <source>
        <dbReference type="SAM" id="MobiDB-lite"/>
    </source>
</evidence>
<keyword evidence="5" id="KW-1185">Reference proteome</keyword>
<feature type="compositionally biased region" description="Low complexity" evidence="1">
    <location>
        <begin position="151"/>
        <end position="164"/>
    </location>
</feature>
<dbReference type="AlphaFoldDB" id="A0AAN9FVF7"/>
<protein>
    <submittedName>
        <fullName evidence="4">Uncharacterized protein</fullName>
    </submittedName>
</protein>
<sequence>MIQVFKVLVTSRLIVIVAARWAARLTCPSTFLQDSDNVIQFEVNSSETQRAKCDHTKFVAFEVVYRSGGLSRLCIVRFDPRPTCGDVTASNACGCVTHTGDIYTYHYILPGFLAYQGGRMSVLFCTDPQTPSTLDVSPSCNTIIYTEPSDTSSATGITEKTTTTTDKDNDSTDSGSSGHLGLIIGLTTGLVLLVAMGTGAVVWVKKKRSSGGQHVEVNARPDIPTPSCGQHVEVNARPDTLPPSPASAGPPAGTVVTATADHKPESTAGDSPGASEFSETSETSEMSETPDN</sequence>
<evidence type="ECO:0000256" key="2">
    <source>
        <dbReference type="SAM" id="Phobius"/>
    </source>
</evidence>
<gene>
    <name evidence="4" type="ORF">V1264_021416</name>
</gene>
<reference evidence="4 5" key="1">
    <citation type="submission" date="2024-02" db="EMBL/GenBank/DDBJ databases">
        <title>Chromosome-scale genome assembly of the rough periwinkle Littorina saxatilis.</title>
        <authorList>
            <person name="De Jode A."/>
            <person name="Faria R."/>
            <person name="Formenti G."/>
            <person name="Sims Y."/>
            <person name="Smith T.P."/>
            <person name="Tracey A."/>
            <person name="Wood J.M.D."/>
            <person name="Zagrodzka Z.B."/>
            <person name="Johannesson K."/>
            <person name="Butlin R.K."/>
            <person name="Leder E.H."/>
        </authorList>
    </citation>
    <scope>NUCLEOTIDE SEQUENCE [LARGE SCALE GENOMIC DNA]</scope>
    <source>
        <strain evidence="4">Snail1</strain>
        <tissue evidence="4">Muscle</tissue>
    </source>
</reference>
<evidence type="ECO:0000256" key="3">
    <source>
        <dbReference type="SAM" id="SignalP"/>
    </source>
</evidence>
<proteinExistence type="predicted"/>
<dbReference type="EMBL" id="JBAMIC010004070">
    <property type="protein sequence ID" value="KAK7087348.1"/>
    <property type="molecule type" value="Genomic_DNA"/>
</dbReference>
<accession>A0AAN9FVF7</accession>
<keyword evidence="2" id="KW-0472">Membrane</keyword>
<keyword evidence="2" id="KW-1133">Transmembrane helix</keyword>
<keyword evidence="3" id="KW-0732">Signal</keyword>
<dbReference type="Proteomes" id="UP001374579">
    <property type="component" value="Unassembled WGS sequence"/>
</dbReference>
<feature type="region of interest" description="Disordered" evidence="1">
    <location>
        <begin position="150"/>
        <end position="178"/>
    </location>
</feature>
<evidence type="ECO:0000313" key="5">
    <source>
        <dbReference type="Proteomes" id="UP001374579"/>
    </source>
</evidence>
<organism evidence="4 5">
    <name type="scientific">Littorina saxatilis</name>
    <dbReference type="NCBI Taxonomy" id="31220"/>
    <lineage>
        <taxon>Eukaryota</taxon>
        <taxon>Metazoa</taxon>
        <taxon>Spiralia</taxon>
        <taxon>Lophotrochozoa</taxon>
        <taxon>Mollusca</taxon>
        <taxon>Gastropoda</taxon>
        <taxon>Caenogastropoda</taxon>
        <taxon>Littorinimorpha</taxon>
        <taxon>Littorinoidea</taxon>
        <taxon>Littorinidae</taxon>
        <taxon>Littorina</taxon>
    </lineage>
</organism>
<comment type="caution">
    <text evidence="4">The sequence shown here is derived from an EMBL/GenBank/DDBJ whole genome shotgun (WGS) entry which is preliminary data.</text>
</comment>
<feature type="signal peptide" evidence="3">
    <location>
        <begin position="1"/>
        <end position="19"/>
    </location>
</feature>
<feature type="compositionally biased region" description="Low complexity" evidence="1">
    <location>
        <begin position="275"/>
        <end position="292"/>
    </location>
</feature>
<keyword evidence="2" id="KW-0812">Transmembrane</keyword>
<evidence type="ECO:0000313" key="4">
    <source>
        <dbReference type="EMBL" id="KAK7087348.1"/>
    </source>
</evidence>
<name>A0AAN9FVF7_9CAEN</name>